<sequence>MESRQGAQARGVHLTKACFSCIRAKRRCDKSIPSCGRCMDKGLPCKFPLARPYARQKAPRPASEQSAEKLVGLDNTDEVYASASGLNWDDEYLRSLWIHPDDSQDNDHDIIVPPPLANSNWFLLGDSWSTHEYDLADFQPKIGLSHWKGYIKCVRRWLYQWVTDARSPFIHRYLYAENGLPSCLQDAYSTLAAYVGKTEKNEEIVMQLVEDKTNNLLQQRGSSDIFSSTDSWGISSPTSAADLLEHLAQVQALFIYQFIRLFDGDIKHRAQAEQHNATLQQWRTQLWEAARLRAYLQQTLGEASFSNVRSHNVGGPAAQVWDNWILAESIRRTWIVVNYTYSIYITLRDGQGSCPGSIAYTLRRGLWDAATPTEWCRLAHNQDPLFMRSDPPDMLFAKASPPEVDEFGLSIVSIMWDSRRIDAWFARAPDTNLQALLHNSI</sequence>
<dbReference type="InterPro" id="IPR036864">
    <property type="entry name" value="Zn2-C6_fun-type_DNA-bd_sf"/>
</dbReference>
<keyword evidence="4" id="KW-0804">Transcription</keyword>
<feature type="domain" description="Zn(2)-C6 fungal-type" evidence="6">
    <location>
        <begin position="17"/>
        <end position="47"/>
    </location>
</feature>
<evidence type="ECO:0000256" key="5">
    <source>
        <dbReference type="ARBA" id="ARBA00023242"/>
    </source>
</evidence>
<keyword evidence="5" id="KW-0539">Nucleus</keyword>
<dbReference type="PROSITE" id="PS50048">
    <property type="entry name" value="ZN2_CY6_FUNGAL_2"/>
    <property type="match status" value="1"/>
</dbReference>
<dbReference type="STRING" id="2512241.A0A553HZ25"/>
<accession>A0A553HZ25</accession>
<dbReference type="EMBL" id="VFLP01000030">
    <property type="protein sequence ID" value="TRX93206.1"/>
    <property type="molecule type" value="Genomic_DNA"/>
</dbReference>
<dbReference type="InterPro" id="IPR001138">
    <property type="entry name" value="Zn2Cys6_DnaBD"/>
</dbReference>
<dbReference type="PRINTS" id="PR00755">
    <property type="entry name" value="AFLATOXINBRP"/>
</dbReference>
<dbReference type="AlphaFoldDB" id="A0A553HZ25"/>
<evidence type="ECO:0000256" key="3">
    <source>
        <dbReference type="ARBA" id="ARBA00023015"/>
    </source>
</evidence>
<dbReference type="OrthoDB" id="9930022at2759"/>
<dbReference type="GO" id="GO:0008270">
    <property type="term" value="F:zinc ion binding"/>
    <property type="evidence" value="ECO:0007669"/>
    <property type="project" value="InterPro"/>
</dbReference>
<protein>
    <recommendedName>
        <fullName evidence="6">Zn(2)-C6 fungal-type domain-containing protein</fullName>
    </recommendedName>
</protein>
<organism evidence="7 8">
    <name type="scientific">Xylaria flabelliformis</name>
    <dbReference type="NCBI Taxonomy" id="2512241"/>
    <lineage>
        <taxon>Eukaryota</taxon>
        <taxon>Fungi</taxon>
        <taxon>Dikarya</taxon>
        <taxon>Ascomycota</taxon>
        <taxon>Pezizomycotina</taxon>
        <taxon>Sordariomycetes</taxon>
        <taxon>Xylariomycetidae</taxon>
        <taxon>Xylariales</taxon>
        <taxon>Xylariaceae</taxon>
        <taxon>Xylaria</taxon>
    </lineage>
</organism>
<evidence type="ECO:0000256" key="2">
    <source>
        <dbReference type="ARBA" id="ARBA00022833"/>
    </source>
</evidence>
<dbReference type="Gene3D" id="4.10.240.10">
    <property type="entry name" value="Zn(2)-C6 fungal-type DNA-binding domain"/>
    <property type="match status" value="1"/>
</dbReference>
<keyword evidence="3" id="KW-0805">Transcription regulation</keyword>
<keyword evidence="1" id="KW-0479">Metal-binding</keyword>
<reference evidence="8" key="1">
    <citation type="submission" date="2019-06" db="EMBL/GenBank/DDBJ databases">
        <title>Draft genome sequence of the griseofulvin-producing fungus Xylaria cubensis strain G536.</title>
        <authorList>
            <person name="Mead M.E."/>
            <person name="Raja H.A."/>
            <person name="Steenwyk J.L."/>
            <person name="Knowles S.L."/>
            <person name="Oberlies N.H."/>
            <person name="Rokas A."/>
        </authorList>
    </citation>
    <scope>NUCLEOTIDE SEQUENCE [LARGE SCALE GENOMIC DNA]</scope>
    <source>
        <strain evidence="8">G536</strain>
    </source>
</reference>
<name>A0A553HZ25_9PEZI</name>
<evidence type="ECO:0000256" key="1">
    <source>
        <dbReference type="ARBA" id="ARBA00022723"/>
    </source>
</evidence>
<dbReference type="Proteomes" id="UP000319160">
    <property type="component" value="Unassembled WGS sequence"/>
</dbReference>
<dbReference type="CDD" id="cd00067">
    <property type="entry name" value="GAL4"/>
    <property type="match status" value="1"/>
</dbReference>
<dbReference type="SUPFAM" id="SSF57701">
    <property type="entry name" value="Zn2/Cys6 DNA-binding domain"/>
    <property type="match status" value="1"/>
</dbReference>
<dbReference type="SMART" id="SM00066">
    <property type="entry name" value="GAL4"/>
    <property type="match status" value="1"/>
</dbReference>
<evidence type="ECO:0000259" key="6">
    <source>
        <dbReference type="PROSITE" id="PS50048"/>
    </source>
</evidence>
<proteinExistence type="predicted"/>
<evidence type="ECO:0000313" key="7">
    <source>
        <dbReference type="EMBL" id="TRX93206.1"/>
    </source>
</evidence>
<evidence type="ECO:0000256" key="4">
    <source>
        <dbReference type="ARBA" id="ARBA00023163"/>
    </source>
</evidence>
<keyword evidence="2" id="KW-0862">Zinc</keyword>
<comment type="caution">
    <text evidence="7">The sequence shown here is derived from an EMBL/GenBank/DDBJ whole genome shotgun (WGS) entry which is preliminary data.</text>
</comment>
<dbReference type="GO" id="GO:0000981">
    <property type="term" value="F:DNA-binding transcription factor activity, RNA polymerase II-specific"/>
    <property type="evidence" value="ECO:0007669"/>
    <property type="project" value="InterPro"/>
</dbReference>
<dbReference type="PANTHER" id="PTHR47660">
    <property type="entry name" value="TRANSCRIPTION FACTOR WITH C2H2 AND ZN(2)-CYS(6) DNA BINDING DOMAIN (EUROFUNG)-RELATED-RELATED"/>
    <property type="match status" value="1"/>
</dbReference>
<evidence type="ECO:0000313" key="8">
    <source>
        <dbReference type="Proteomes" id="UP000319160"/>
    </source>
</evidence>
<keyword evidence="8" id="KW-1185">Reference proteome</keyword>
<dbReference type="Pfam" id="PF00172">
    <property type="entry name" value="Zn_clus"/>
    <property type="match status" value="1"/>
</dbReference>
<gene>
    <name evidence="7" type="ORF">FHL15_005785</name>
</gene>